<dbReference type="Pfam" id="PF23282">
    <property type="entry name" value="WHD_ROQ1"/>
    <property type="match status" value="1"/>
</dbReference>
<gene>
    <name evidence="7 8 9" type="primary">LOC116207145</name>
</gene>
<keyword evidence="2" id="KW-0677">Repeat</keyword>
<feature type="region of interest" description="Disordered" evidence="4">
    <location>
        <begin position="1"/>
        <end position="42"/>
    </location>
</feature>
<proteinExistence type="predicted"/>
<accession>A0A6P8DN85</accession>
<evidence type="ECO:0000256" key="3">
    <source>
        <dbReference type="ARBA" id="ARBA00023027"/>
    </source>
</evidence>
<dbReference type="PROSITE" id="PS50104">
    <property type="entry name" value="TIR"/>
    <property type="match status" value="1"/>
</dbReference>
<evidence type="ECO:0000313" key="8">
    <source>
        <dbReference type="RefSeq" id="XP_031395869.1"/>
    </source>
</evidence>
<dbReference type="PANTHER" id="PTHR11017">
    <property type="entry name" value="LEUCINE-RICH REPEAT-CONTAINING PROTEIN"/>
    <property type="match status" value="1"/>
</dbReference>
<sequence length="1186" mass="134686">MAASDAAAKRRRLNEGLADPKLQQSSTGIRASTSGSRPSPSHGRGYEVFLSFRGADTRKGFTDCLYNSLRDAGVDVFRDNEELHVGEEIGPQLIDRIERSKISIPIFSKNYASSKWCLREFACMTECRKRMKQTMLPIFYDVTPNEVQHPEKGIYAEAFSKHVEDSKRNPRINVQKWRKALLEVGTLKGWDLQNDTNGHEGQLIKLVVRRVLSDLKKGHLILTEKLVSVDDKKRAIMRLLDVGKEDVRTIGVFGMGGIGKTTLAKVIYNEIMGYFDSCSFLKDIRATLLHFDGLKCLQNQLAADLSRCEDQDFTTTDEGTNELQRRFREKKVLVVLDDVDHSNQLEALVSVAWFAPGSRVIVTTRYKNALNLTPKELRYEVEEMKLDWSMELFCKHAFRGDSPTVELRALSNAIVKTTGGLPLALKVIGSFLCGKKKVIWEETLKKLKGKPHMEVQEKLRISYDSLEPEQKEIFLDIACHFIGEDPQVLFRMWEDCEFYPESGLDELILRSLVKIGEDNKLSMHDQLRDLGREIVRPEDVKKPGNRSRLWSNEEALSVLKEYKGSPYVEAICAEFPHYDVEHRRFTDQNFRNMSGLRFLQIDCAELDGDFKNLFTKLRYLRWRHSWPVCEPTNLDLTSLVVLDLSCSLVKHDWGCWRPLQVAPELKVLILQKCLLLTTLDFSLFPNLEVLILDGSRNLQEIDPSIRCLRSLRVLNMNFCEAIEELPPELCFLKSLELFSARHCSNLLKLFEGQEKLEALKELNLQECGKITKLPNLSNFRALRKLDVAKCYQLYELEGLEELVELEELFIGECTEIEKLPILSNLKALRKMHAGGCRKLRELEGLDGLVALEELDVDGCRKLRELEGLDGLVALEELNVEECTEIEKLPNLSNLKALREMHAGGCQKLRELEGLDGLVALEELDVFGCTEIEKLPNLSNLKALRKIYAGGCRKLRELEGLDGLVALEELVVFECTEIEKLPNLSNLKALRKIYTGGCRKLRELEGLDGLVALEELDVFGCTEIEKLPNLSNLKALRKIYAGGCRKLRELEGLVGLVALEELLVFECTEIEKLPNLSNLKALRKMHAGGCRKLRELEGLDGLVALEELNVEGCTEIEKLPTLSNLKALREMHAGGCRKLRELEGLDGLVALEELNVDGCIEIEKLTNLANLKALTTMHRRMSKVMRT</sequence>
<dbReference type="RefSeq" id="XP_031395868.1">
    <property type="nucleotide sequence ID" value="XM_031540008.1"/>
</dbReference>
<dbReference type="PRINTS" id="PR00364">
    <property type="entry name" value="DISEASERSIST"/>
</dbReference>
<dbReference type="InterPro" id="IPR058192">
    <property type="entry name" value="WHD_ROQ1-like"/>
</dbReference>
<dbReference type="Gene3D" id="3.40.1170.20">
    <property type="entry name" value="tRNA intron endonuclease, N-terminal domain"/>
    <property type="match status" value="7"/>
</dbReference>
<dbReference type="InterPro" id="IPR044974">
    <property type="entry name" value="Disease_R_plants"/>
</dbReference>
<dbReference type="InterPro" id="IPR042197">
    <property type="entry name" value="Apaf_helical"/>
</dbReference>
<keyword evidence="3" id="KW-0520">NAD</keyword>
<dbReference type="SUPFAM" id="SSF52200">
    <property type="entry name" value="Toll/Interleukin receptor TIR domain"/>
    <property type="match status" value="1"/>
</dbReference>
<dbReference type="GO" id="GO:0043531">
    <property type="term" value="F:ADP binding"/>
    <property type="evidence" value="ECO:0007669"/>
    <property type="project" value="InterPro"/>
</dbReference>
<dbReference type="SMART" id="SM00255">
    <property type="entry name" value="TIR"/>
    <property type="match status" value="1"/>
</dbReference>
<dbReference type="Gene3D" id="3.80.10.10">
    <property type="entry name" value="Ribonuclease Inhibitor"/>
    <property type="match status" value="1"/>
</dbReference>
<protein>
    <submittedName>
        <fullName evidence="7 8">TMV resistance protein N-like isoform X1</fullName>
    </submittedName>
</protein>
<dbReference type="InterPro" id="IPR000157">
    <property type="entry name" value="TIR_dom"/>
</dbReference>
<dbReference type="InterPro" id="IPR027417">
    <property type="entry name" value="P-loop_NTPase"/>
</dbReference>
<dbReference type="GO" id="GO:0006952">
    <property type="term" value="P:defense response"/>
    <property type="evidence" value="ECO:0007669"/>
    <property type="project" value="InterPro"/>
</dbReference>
<dbReference type="Gene3D" id="3.40.50.10140">
    <property type="entry name" value="Toll/interleukin-1 receptor homology (TIR) domain"/>
    <property type="match status" value="1"/>
</dbReference>
<evidence type="ECO:0000256" key="1">
    <source>
        <dbReference type="ARBA" id="ARBA00022614"/>
    </source>
</evidence>
<organism evidence="6 8">
    <name type="scientific">Punica granatum</name>
    <name type="common">Pomegranate</name>
    <dbReference type="NCBI Taxonomy" id="22663"/>
    <lineage>
        <taxon>Eukaryota</taxon>
        <taxon>Viridiplantae</taxon>
        <taxon>Streptophyta</taxon>
        <taxon>Embryophyta</taxon>
        <taxon>Tracheophyta</taxon>
        <taxon>Spermatophyta</taxon>
        <taxon>Magnoliopsida</taxon>
        <taxon>eudicotyledons</taxon>
        <taxon>Gunneridae</taxon>
        <taxon>Pentapetalae</taxon>
        <taxon>rosids</taxon>
        <taxon>malvids</taxon>
        <taxon>Myrtales</taxon>
        <taxon>Lythraceae</taxon>
        <taxon>Punica</taxon>
    </lineage>
</organism>
<dbReference type="PANTHER" id="PTHR11017:SF570">
    <property type="entry name" value="DISEASE RESISTANCE PROTEIN (TIR-NBS CLASS)-RELATED"/>
    <property type="match status" value="1"/>
</dbReference>
<dbReference type="SUPFAM" id="SSF52540">
    <property type="entry name" value="P-loop containing nucleoside triphosphate hydrolases"/>
    <property type="match status" value="1"/>
</dbReference>
<dbReference type="InterPro" id="IPR032675">
    <property type="entry name" value="LRR_dom_sf"/>
</dbReference>
<dbReference type="Gene3D" id="1.10.8.430">
    <property type="entry name" value="Helical domain of apoptotic protease-activating factors"/>
    <property type="match status" value="1"/>
</dbReference>
<dbReference type="OrthoDB" id="1624552at2759"/>
<dbReference type="Pfam" id="PF01582">
    <property type="entry name" value="TIR"/>
    <property type="match status" value="1"/>
</dbReference>
<dbReference type="GO" id="GO:0007165">
    <property type="term" value="P:signal transduction"/>
    <property type="evidence" value="ECO:0007669"/>
    <property type="project" value="InterPro"/>
</dbReference>
<evidence type="ECO:0000256" key="2">
    <source>
        <dbReference type="ARBA" id="ARBA00022737"/>
    </source>
</evidence>
<dbReference type="RefSeq" id="XP_031395870.1">
    <property type="nucleotide sequence ID" value="XM_031540010.1"/>
</dbReference>
<feature type="domain" description="TIR" evidence="5">
    <location>
        <begin position="44"/>
        <end position="215"/>
    </location>
</feature>
<dbReference type="GeneID" id="116207145"/>
<dbReference type="InterPro" id="IPR002182">
    <property type="entry name" value="NB-ARC"/>
</dbReference>
<dbReference type="RefSeq" id="XP_031395869.1">
    <property type="nucleotide sequence ID" value="XM_031540009.1"/>
</dbReference>
<name>A0A6P8DN85_PUNGR</name>
<feature type="compositionally biased region" description="Low complexity" evidence="4">
    <location>
        <begin position="30"/>
        <end position="42"/>
    </location>
</feature>
<dbReference type="FunFam" id="3.40.50.10140:FF:000007">
    <property type="entry name" value="Disease resistance protein (TIR-NBS-LRR class)"/>
    <property type="match status" value="1"/>
</dbReference>
<evidence type="ECO:0000259" key="5">
    <source>
        <dbReference type="PROSITE" id="PS50104"/>
    </source>
</evidence>
<dbReference type="SUPFAM" id="SSF52058">
    <property type="entry name" value="L domain-like"/>
    <property type="match status" value="2"/>
</dbReference>
<evidence type="ECO:0000313" key="6">
    <source>
        <dbReference type="Proteomes" id="UP000515151"/>
    </source>
</evidence>
<dbReference type="Proteomes" id="UP000515151">
    <property type="component" value="Chromosome 5"/>
</dbReference>
<keyword evidence="1" id="KW-0433">Leucine-rich repeat</keyword>
<dbReference type="Gene3D" id="3.40.50.300">
    <property type="entry name" value="P-loop containing nucleotide triphosphate hydrolases"/>
    <property type="match status" value="1"/>
</dbReference>
<dbReference type="AlphaFoldDB" id="A0A6P8DN85"/>
<dbReference type="InterPro" id="IPR035897">
    <property type="entry name" value="Toll_tir_struct_dom_sf"/>
</dbReference>
<evidence type="ECO:0000313" key="7">
    <source>
        <dbReference type="RefSeq" id="XP_031395868.1"/>
    </source>
</evidence>
<reference evidence="6" key="1">
    <citation type="journal article" date="2020" name="Plant Biotechnol. J.">
        <title>The pomegranate (Punica granatum L.) draft genome dissects genetic divergence between soft- and hard-seeded cultivars.</title>
        <authorList>
            <person name="Luo X."/>
            <person name="Li H."/>
            <person name="Wu Z."/>
            <person name="Yao W."/>
            <person name="Zhao P."/>
            <person name="Cao D."/>
            <person name="Yu H."/>
            <person name="Li K."/>
            <person name="Poudel K."/>
            <person name="Zhao D."/>
            <person name="Zhang F."/>
            <person name="Xia X."/>
            <person name="Chen L."/>
            <person name="Wang Q."/>
            <person name="Jing D."/>
            <person name="Cao S."/>
        </authorList>
    </citation>
    <scope>NUCLEOTIDE SEQUENCE [LARGE SCALE GENOMIC DNA]</scope>
</reference>
<evidence type="ECO:0000256" key="4">
    <source>
        <dbReference type="SAM" id="MobiDB-lite"/>
    </source>
</evidence>
<keyword evidence="6" id="KW-1185">Reference proteome</keyword>
<dbReference type="Pfam" id="PF00931">
    <property type="entry name" value="NB-ARC"/>
    <property type="match status" value="1"/>
</dbReference>
<reference evidence="7 8" key="2">
    <citation type="submission" date="2025-04" db="UniProtKB">
        <authorList>
            <consortium name="RefSeq"/>
        </authorList>
    </citation>
    <scope>IDENTIFICATION</scope>
    <source>
        <tissue evidence="7 8">Leaf</tissue>
    </source>
</reference>
<evidence type="ECO:0000313" key="9">
    <source>
        <dbReference type="RefSeq" id="XP_031395870.1"/>
    </source>
</evidence>